<dbReference type="EMBL" id="GGFL01015504">
    <property type="protein sequence ID" value="MBW79682.1"/>
    <property type="molecule type" value="Transcribed_RNA"/>
</dbReference>
<proteinExistence type="predicted"/>
<reference evidence="1" key="1">
    <citation type="submission" date="2018-01" db="EMBL/GenBank/DDBJ databases">
        <title>An insight into the sialome of Amazonian anophelines.</title>
        <authorList>
            <person name="Ribeiro J.M."/>
            <person name="Scarpassa V."/>
            <person name="Calvo E."/>
        </authorList>
    </citation>
    <scope>NUCLEOTIDE SEQUENCE</scope>
</reference>
<name>A0A2M4DQ50_ANODA</name>
<evidence type="ECO:0000313" key="1">
    <source>
        <dbReference type="EMBL" id="MBW79682.1"/>
    </source>
</evidence>
<sequence>MVVAGVVLVVLASGGQEKREESIIASCRVECLVYDLFLLETFSYLYPFPLIIICWDEDMVGRGVRDAPSAAGPSVVLVDSLANVNRSGFIFEEPGQGSSSSSSCL</sequence>
<organism evidence="1">
    <name type="scientific">Anopheles darlingi</name>
    <name type="common">Mosquito</name>
    <dbReference type="NCBI Taxonomy" id="43151"/>
    <lineage>
        <taxon>Eukaryota</taxon>
        <taxon>Metazoa</taxon>
        <taxon>Ecdysozoa</taxon>
        <taxon>Arthropoda</taxon>
        <taxon>Hexapoda</taxon>
        <taxon>Insecta</taxon>
        <taxon>Pterygota</taxon>
        <taxon>Neoptera</taxon>
        <taxon>Endopterygota</taxon>
        <taxon>Diptera</taxon>
        <taxon>Nematocera</taxon>
        <taxon>Culicoidea</taxon>
        <taxon>Culicidae</taxon>
        <taxon>Anophelinae</taxon>
        <taxon>Anopheles</taxon>
    </lineage>
</organism>
<dbReference type="AlphaFoldDB" id="A0A2M4DQ50"/>
<accession>A0A2M4DQ50</accession>
<protein>
    <submittedName>
        <fullName evidence="1">Putative secreted protein</fullName>
    </submittedName>
</protein>